<evidence type="ECO:0000256" key="1">
    <source>
        <dbReference type="SAM" id="Phobius"/>
    </source>
</evidence>
<dbReference type="Proteomes" id="UP000182258">
    <property type="component" value="Unassembled WGS sequence"/>
</dbReference>
<reference evidence="2 3" key="1">
    <citation type="submission" date="2016-10" db="EMBL/GenBank/DDBJ databases">
        <authorList>
            <person name="de Groot N.N."/>
        </authorList>
    </citation>
    <scope>NUCLEOTIDE SEQUENCE [LARGE SCALE GENOMIC DNA]</scope>
    <source>
        <strain evidence="2 3">CGMCC 1.10210</strain>
    </source>
</reference>
<evidence type="ECO:0000313" key="3">
    <source>
        <dbReference type="Proteomes" id="UP000182258"/>
    </source>
</evidence>
<dbReference type="STRING" id="728005.SAMN04488059_10852"/>
<keyword evidence="1" id="KW-0472">Membrane</keyword>
<dbReference type="EMBL" id="FOMB01000008">
    <property type="protein sequence ID" value="SFC64329.1"/>
    <property type="molecule type" value="Genomic_DNA"/>
</dbReference>
<protein>
    <submittedName>
        <fullName evidence="2">Uncharacterized protein</fullName>
    </submittedName>
</protein>
<gene>
    <name evidence="2" type="ORF">SAMN04488059_10852</name>
</gene>
<keyword evidence="1" id="KW-0812">Transmembrane</keyword>
<accession>A0A1I1KU70</accession>
<name>A0A1I1KU70_9HYPH</name>
<dbReference type="AlphaFoldDB" id="A0A1I1KU70"/>
<dbReference type="RefSeq" id="WP_280140233.1">
    <property type="nucleotide sequence ID" value="NZ_FOMB01000008.1"/>
</dbReference>
<keyword evidence="1" id="KW-1133">Transmembrane helix</keyword>
<feature type="transmembrane region" description="Helical" evidence="1">
    <location>
        <begin position="20"/>
        <end position="39"/>
    </location>
</feature>
<proteinExistence type="predicted"/>
<evidence type="ECO:0000313" key="2">
    <source>
        <dbReference type="EMBL" id="SFC64329.1"/>
    </source>
</evidence>
<organism evidence="2 3">
    <name type="scientific">Devosia psychrophila</name>
    <dbReference type="NCBI Taxonomy" id="728005"/>
    <lineage>
        <taxon>Bacteria</taxon>
        <taxon>Pseudomonadati</taxon>
        <taxon>Pseudomonadota</taxon>
        <taxon>Alphaproteobacteria</taxon>
        <taxon>Hyphomicrobiales</taxon>
        <taxon>Devosiaceae</taxon>
        <taxon>Devosia</taxon>
    </lineage>
</organism>
<sequence>MSPHLPKTTGATNSDKGVLLIIALVCVPVAICAGWLALLS</sequence>